<dbReference type="Gene3D" id="3.40.309.10">
    <property type="entry name" value="Aldehyde Dehydrogenase, Chain A, domain 2"/>
    <property type="match status" value="1"/>
</dbReference>
<dbReference type="PANTHER" id="PTHR42804">
    <property type="entry name" value="ALDEHYDE DEHYDROGENASE"/>
    <property type="match status" value="1"/>
</dbReference>
<dbReference type="Gene3D" id="3.40.605.10">
    <property type="entry name" value="Aldehyde Dehydrogenase, Chain A, domain 1"/>
    <property type="match status" value="1"/>
</dbReference>
<dbReference type="OrthoDB" id="310895at2759"/>
<accession>A0A1V9YYU2</accession>
<dbReference type="AlphaFoldDB" id="A0A1V9YYU2"/>
<name>A0A1V9YYU2_9STRA</name>
<dbReference type="EMBL" id="JNBS01002480">
    <property type="protein sequence ID" value="OQR90881.1"/>
    <property type="molecule type" value="Genomic_DNA"/>
</dbReference>
<gene>
    <name evidence="2" type="ORF">THRCLA_09173</name>
</gene>
<evidence type="ECO:0000313" key="3">
    <source>
        <dbReference type="Proteomes" id="UP000243217"/>
    </source>
</evidence>
<feature type="domain" description="Aldehyde dehydrogenase" evidence="1">
    <location>
        <begin position="37"/>
        <end position="467"/>
    </location>
</feature>
<dbReference type="SUPFAM" id="SSF53720">
    <property type="entry name" value="ALDH-like"/>
    <property type="match status" value="1"/>
</dbReference>
<dbReference type="InterPro" id="IPR015590">
    <property type="entry name" value="Aldehyde_DH_dom"/>
</dbReference>
<dbReference type="InterPro" id="IPR016161">
    <property type="entry name" value="Ald_DH/histidinol_DH"/>
</dbReference>
<comment type="caution">
    <text evidence="2">The sequence shown here is derived from an EMBL/GenBank/DDBJ whole genome shotgun (WGS) entry which is preliminary data.</text>
</comment>
<dbReference type="Pfam" id="PF00171">
    <property type="entry name" value="Aldedh"/>
    <property type="match status" value="1"/>
</dbReference>
<keyword evidence="3" id="KW-1185">Reference proteome</keyword>
<evidence type="ECO:0000313" key="2">
    <source>
        <dbReference type="EMBL" id="OQR90881.1"/>
    </source>
</evidence>
<dbReference type="PANTHER" id="PTHR42804:SF1">
    <property type="entry name" value="ALDEHYDE DEHYDROGENASE-RELATED"/>
    <property type="match status" value="1"/>
</dbReference>
<proteinExistence type="predicted"/>
<dbReference type="InterPro" id="IPR016163">
    <property type="entry name" value="Ald_DH_C"/>
</dbReference>
<evidence type="ECO:0000259" key="1">
    <source>
        <dbReference type="Pfam" id="PF00171"/>
    </source>
</evidence>
<protein>
    <submittedName>
        <fullName evidence="2">Aldehyde dehydrogenase</fullName>
    </submittedName>
</protein>
<dbReference type="GO" id="GO:0016620">
    <property type="term" value="F:oxidoreductase activity, acting on the aldehyde or oxo group of donors, NAD or NADP as acceptor"/>
    <property type="evidence" value="ECO:0007669"/>
    <property type="project" value="InterPro"/>
</dbReference>
<sequence>MQPSYVLTLNNLINGALEAPTEREFAEAISFPCTKDAATGEDLSLLLATDSKTIERALEVSMKLHTSRTWTELLKSPERENIFEKLAVELETRQEDIRVAEMIDVGDREAISGYGPHLLRNPELLRNPREKDEVPFVDQWTSLTKEGVEYSKIKAAPIGPVVIIAPTNAPLGSSLIQIISALFYGCPVIIKPSPYSPHSFNVFAEAILAADLPPALVQIVHGGAEVANQLIASPLSKGVCFTGSTAVGLQISAQCAPQLKPFVLELGGINPFFVFADADINAAVQGLLKTFSCINGQYCCGATNVLVHSSIREEFISTFLNQSAKISIGDPRDESNSMGALNMAIASTLRKNVEHLLSYPEAKKIAAYVKTPEEGFYEVPALIEDIPTSVQAELFGPIALLRTFQTTDEAIALANLASAHLKTYVYGNPIDVDRVVNEVECGWFDVNQSEFENQASFDLSYMSGFGHADSCFFTRRILRN</sequence>
<organism evidence="2 3">
    <name type="scientific">Thraustotheca clavata</name>
    <dbReference type="NCBI Taxonomy" id="74557"/>
    <lineage>
        <taxon>Eukaryota</taxon>
        <taxon>Sar</taxon>
        <taxon>Stramenopiles</taxon>
        <taxon>Oomycota</taxon>
        <taxon>Saprolegniomycetes</taxon>
        <taxon>Saprolegniales</taxon>
        <taxon>Achlyaceae</taxon>
        <taxon>Thraustotheca</taxon>
    </lineage>
</organism>
<reference evidence="2 3" key="1">
    <citation type="journal article" date="2014" name="Genome Biol. Evol.">
        <title>The secreted proteins of Achlya hypogyna and Thraustotheca clavata identify the ancestral oomycete secretome and reveal gene acquisitions by horizontal gene transfer.</title>
        <authorList>
            <person name="Misner I."/>
            <person name="Blouin N."/>
            <person name="Leonard G."/>
            <person name="Richards T.A."/>
            <person name="Lane C.E."/>
        </authorList>
    </citation>
    <scope>NUCLEOTIDE SEQUENCE [LARGE SCALE GENOMIC DNA]</scope>
    <source>
        <strain evidence="2 3">ATCC 34112</strain>
    </source>
</reference>
<dbReference type="InterPro" id="IPR016162">
    <property type="entry name" value="Ald_DH_N"/>
</dbReference>
<dbReference type="Proteomes" id="UP000243217">
    <property type="component" value="Unassembled WGS sequence"/>
</dbReference>
<dbReference type="STRING" id="74557.A0A1V9YYU2"/>